<evidence type="ECO:0000313" key="2">
    <source>
        <dbReference type="Proteomes" id="UP001310692"/>
    </source>
</evidence>
<proteinExistence type="predicted"/>
<keyword evidence="2" id="KW-1185">Reference proteome</keyword>
<organism evidence="1 2">
    <name type="scientific">Hyphobacterium marinum</name>
    <dbReference type="NCBI Taxonomy" id="3116574"/>
    <lineage>
        <taxon>Bacteria</taxon>
        <taxon>Pseudomonadati</taxon>
        <taxon>Pseudomonadota</taxon>
        <taxon>Alphaproteobacteria</taxon>
        <taxon>Maricaulales</taxon>
        <taxon>Maricaulaceae</taxon>
        <taxon>Hyphobacterium</taxon>
    </lineage>
</organism>
<dbReference type="RefSeq" id="WP_330196573.1">
    <property type="nucleotide sequence ID" value="NZ_JAZDRO010000004.1"/>
</dbReference>
<dbReference type="EMBL" id="JAZDRO010000004">
    <property type="protein sequence ID" value="MEE2567015.1"/>
    <property type="molecule type" value="Genomic_DNA"/>
</dbReference>
<evidence type="ECO:0008006" key="3">
    <source>
        <dbReference type="Google" id="ProtNLM"/>
    </source>
</evidence>
<comment type="caution">
    <text evidence="1">The sequence shown here is derived from an EMBL/GenBank/DDBJ whole genome shotgun (WGS) entry which is preliminary data.</text>
</comment>
<accession>A0ABU7M174</accession>
<gene>
    <name evidence="1" type="ORF">V0U35_10015</name>
</gene>
<dbReference type="Proteomes" id="UP001310692">
    <property type="component" value="Unassembled WGS sequence"/>
</dbReference>
<reference evidence="1 2" key="1">
    <citation type="submission" date="2024-01" db="EMBL/GenBank/DDBJ databases">
        <title>Hyphobacterium bacterium isolated from marine sediment.</title>
        <authorList>
            <person name="Zhao S."/>
        </authorList>
    </citation>
    <scope>NUCLEOTIDE SEQUENCE [LARGE SCALE GENOMIC DNA]</scope>
    <source>
        <strain evidence="1 2">Y60-23</strain>
    </source>
</reference>
<protein>
    <recommendedName>
        <fullName evidence="3">Imelysin-like domain-containing protein</fullName>
    </recommendedName>
</protein>
<sequence length="377" mass="40124">MLVGLIAVAQLFNCSDFSTDQIAHPGQLAAARDALAEHYGAANGPETRNADCLARAAYDSARTDLERAAALQVRMQVAIRLDDWLTLAGIVEEGLALTAGSSPEAAALRQQFHTGASFLARATGDESLARRAADEALHASALAEPDSWDIYEHAYLHRATGLVCASTGTARLVSLESPFPHHVRCDYRMDDRVHLRTEALVDSDSNPDAEDNLLSWRLTGEATDGPYTAQIGGLPVRFRTYPDFYPNAPVSVRSGRAGATVFAIIAEPETPPDDTTQSAISDFARHLVEGLIAGHTPAGPDPDVHAFALQAAHDRYRDALRGVSPGLALRQASGFARVAAETAPDADGRLAAEQIAADIAAFTERESGQGEGLPPRD</sequence>
<evidence type="ECO:0000313" key="1">
    <source>
        <dbReference type="EMBL" id="MEE2567015.1"/>
    </source>
</evidence>
<name>A0ABU7M174_9PROT</name>